<dbReference type="Proteomes" id="UP000326289">
    <property type="component" value="Unassembled WGS sequence"/>
</dbReference>
<dbReference type="InterPro" id="IPR050121">
    <property type="entry name" value="Cytochrome_P450_monoxygenase"/>
</dbReference>
<evidence type="ECO:0000256" key="6">
    <source>
        <dbReference type="ARBA" id="ARBA00023004"/>
    </source>
</evidence>
<comment type="cofactor">
    <cofactor evidence="1 8">
        <name>heme</name>
        <dbReference type="ChEBI" id="CHEBI:30413"/>
    </cofactor>
</comment>
<dbReference type="AlphaFoldDB" id="A0A5N6ILA3"/>
<name>A0A5N6ILA3_9EURO</name>
<keyword evidence="3 8" id="KW-0349">Heme</keyword>
<dbReference type="Pfam" id="PF00067">
    <property type="entry name" value="p450"/>
    <property type="match status" value="1"/>
</dbReference>
<evidence type="ECO:0000313" key="9">
    <source>
        <dbReference type="EMBL" id="KAB8266987.1"/>
    </source>
</evidence>
<proteinExistence type="inferred from homology"/>
<evidence type="ECO:0000256" key="2">
    <source>
        <dbReference type="ARBA" id="ARBA00010617"/>
    </source>
</evidence>
<keyword evidence="10" id="KW-1185">Reference proteome</keyword>
<keyword evidence="6 8" id="KW-0408">Iron</keyword>
<feature type="binding site" description="axial binding residue" evidence="8">
    <location>
        <position position="226"/>
    </location>
    <ligand>
        <name>heme</name>
        <dbReference type="ChEBI" id="CHEBI:30413"/>
    </ligand>
    <ligandPart>
        <name>Fe</name>
        <dbReference type="ChEBI" id="CHEBI:18248"/>
    </ligandPart>
</feature>
<protein>
    <submittedName>
        <fullName evidence="9">Cytochrome P450</fullName>
    </submittedName>
</protein>
<accession>A0A5N6ILA3</accession>
<dbReference type="GO" id="GO:0020037">
    <property type="term" value="F:heme binding"/>
    <property type="evidence" value="ECO:0007669"/>
    <property type="project" value="InterPro"/>
</dbReference>
<dbReference type="Gene3D" id="1.10.630.10">
    <property type="entry name" value="Cytochrome P450"/>
    <property type="match status" value="1"/>
</dbReference>
<keyword evidence="4 8" id="KW-0479">Metal-binding</keyword>
<dbReference type="EMBL" id="ML732924">
    <property type="protein sequence ID" value="KAB8266987.1"/>
    <property type="molecule type" value="Genomic_DNA"/>
</dbReference>
<comment type="similarity">
    <text evidence="2">Belongs to the cytochrome P450 family.</text>
</comment>
<evidence type="ECO:0000256" key="5">
    <source>
        <dbReference type="ARBA" id="ARBA00023002"/>
    </source>
</evidence>
<evidence type="ECO:0000256" key="4">
    <source>
        <dbReference type="ARBA" id="ARBA00022723"/>
    </source>
</evidence>
<dbReference type="GO" id="GO:0016705">
    <property type="term" value="F:oxidoreductase activity, acting on paired donors, with incorporation or reduction of molecular oxygen"/>
    <property type="evidence" value="ECO:0007669"/>
    <property type="project" value="InterPro"/>
</dbReference>
<dbReference type="PANTHER" id="PTHR24305:SF237">
    <property type="entry name" value="CYTOCHROME P450 MONOOXYGENASE ATNE-RELATED"/>
    <property type="match status" value="1"/>
</dbReference>
<evidence type="ECO:0000256" key="8">
    <source>
        <dbReference type="PIRSR" id="PIRSR602401-1"/>
    </source>
</evidence>
<dbReference type="InterPro" id="IPR036396">
    <property type="entry name" value="Cyt_P450_sf"/>
</dbReference>
<dbReference type="PRINTS" id="PR00385">
    <property type="entry name" value="P450"/>
</dbReference>
<gene>
    <name evidence="9" type="ORF">BDV30DRAFT_244755</name>
</gene>
<dbReference type="PANTHER" id="PTHR24305">
    <property type="entry name" value="CYTOCHROME P450"/>
    <property type="match status" value="1"/>
</dbReference>
<dbReference type="InterPro" id="IPR002401">
    <property type="entry name" value="Cyt_P450_E_grp-I"/>
</dbReference>
<sequence length="297" mass="33287">MLHAPALYLGRLDKRLFPAAVRGAKGFLRFIDRFLKDHSHKSKKNQTTHLFSSFVEAKDGDGKRLLSQGELHSQAVLFTTAGQDTTAVALRAILFYLTRFPHAYRNLAHEIRSTFAPNETISVDNKLKGCTYLNACLMESMRMSPVVGSIPYRRVQAGGATFDGSYIPEGYNVGSAVYTIHHNETLFPRPFEFIPERWLVDENTTQEQVYRRTQSWIPYLIGPRACFGKSFAQTVLLLTVASPLHKYDFRVADGPEGAKGSGYPLAEPGRTNPAEYQLRAYLVSTSVGPVIQLRPRS</sequence>
<dbReference type="GO" id="GO:0005506">
    <property type="term" value="F:iron ion binding"/>
    <property type="evidence" value="ECO:0007669"/>
    <property type="project" value="InterPro"/>
</dbReference>
<evidence type="ECO:0000313" key="10">
    <source>
        <dbReference type="Proteomes" id="UP000326289"/>
    </source>
</evidence>
<keyword evidence="5" id="KW-0560">Oxidoreductase</keyword>
<evidence type="ECO:0000256" key="3">
    <source>
        <dbReference type="ARBA" id="ARBA00022617"/>
    </source>
</evidence>
<organism evidence="9 10">
    <name type="scientific">Aspergillus minisclerotigenes</name>
    <dbReference type="NCBI Taxonomy" id="656917"/>
    <lineage>
        <taxon>Eukaryota</taxon>
        <taxon>Fungi</taxon>
        <taxon>Dikarya</taxon>
        <taxon>Ascomycota</taxon>
        <taxon>Pezizomycotina</taxon>
        <taxon>Eurotiomycetes</taxon>
        <taxon>Eurotiomycetidae</taxon>
        <taxon>Eurotiales</taxon>
        <taxon>Aspergillaceae</taxon>
        <taxon>Aspergillus</taxon>
        <taxon>Aspergillus subgen. Circumdati</taxon>
    </lineage>
</organism>
<evidence type="ECO:0000256" key="1">
    <source>
        <dbReference type="ARBA" id="ARBA00001971"/>
    </source>
</evidence>
<dbReference type="SUPFAM" id="SSF48264">
    <property type="entry name" value="Cytochrome P450"/>
    <property type="match status" value="1"/>
</dbReference>
<dbReference type="InterPro" id="IPR001128">
    <property type="entry name" value="Cyt_P450"/>
</dbReference>
<reference evidence="9 10" key="1">
    <citation type="submission" date="2019-04" db="EMBL/GenBank/DDBJ databases">
        <title>Fungal friends and foes A comparative genomics study of 23 Aspergillus species from section Flavi.</title>
        <authorList>
            <consortium name="DOE Joint Genome Institute"/>
            <person name="Kjaerbolling I."/>
            <person name="Vesth T.C."/>
            <person name="Frisvad J.C."/>
            <person name="Nybo J.L."/>
            <person name="Theobald S."/>
            <person name="Kildgaard S."/>
            <person name="Petersen T.I."/>
            <person name="Kuo A."/>
            <person name="Sato A."/>
            <person name="Lyhne E.K."/>
            <person name="Kogle M.E."/>
            <person name="Wiebenga A."/>
            <person name="Kun R.S."/>
            <person name="Lubbers R.J."/>
            <person name="Makela M.R."/>
            <person name="Barry K."/>
            <person name="Chovatia M."/>
            <person name="Clum A."/>
            <person name="Daum C."/>
            <person name="Haridas S."/>
            <person name="He G."/>
            <person name="LaButti K."/>
            <person name="Lipzen A."/>
            <person name="Mondo S."/>
            <person name="Pangilinan J."/>
            <person name="Riley R."/>
            <person name="Salamov A."/>
            <person name="Simmons B.A."/>
            <person name="Magnuson J.K."/>
            <person name="Henrissat B."/>
            <person name="Mortensen U.H."/>
            <person name="Larsen T.O."/>
            <person name="De vries R.P."/>
            <person name="Grigoriev I.V."/>
            <person name="Machida M."/>
            <person name="Baker S.E."/>
            <person name="Andersen M.R."/>
        </authorList>
    </citation>
    <scope>NUCLEOTIDE SEQUENCE [LARGE SCALE GENOMIC DNA]</scope>
    <source>
        <strain evidence="9 10">CBS 117635</strain>
    </source>
</reference>
<dbReference type="GO" id="GO:0004497">
    <property type="term" value="F:monooxygenase activity"/>
    <property type="evidence" value="ECO:0007669"/>
    <property type="project" value="UniProtKB-KW"/>
</dbReference>
<keyword evidence="7" id="KW-0503">Monooxygenase</keyword>
<dbReference type="PRINTS" id="PR00463">
    <property type="entry name" value="EP450I"/>
</dbReference>
<evidence type="ECO:0000256" key="7">
    <source>
        <dbReference type="ARBA" id="ARBA00023033"/>
    </source>
</evidence>